<dbReference type="InterPro" id="IPR000700">
    <property type="entry name" value="PAS-assoc_C"/>
</dbReference>
<dbReference type="Pfam" id="PF00990">
    <property type="entry name" value="GGDEF"/>
    <property type="match status" value="1"/>
</dbReference>
<dbReference type="PROSITE" id="PS50113">
    <property type="entry name" value="PAC"/>
    <property type="match status" value="1"/>
</dbReference>
<dbReference type="PROSITE" id="PS50112">
    <property type="entry name" value="PAS"/>
    <property type="match status" value="1"/>
</dbReference>
<dbReference type="Gene3D" id="3.20.20.450">
    <property type="entry name" value="EAL domain"/>
    <property type="match status" value="1"/>
</dbReference>
<dbReference type="PANTHER" id="PTHR33121:SF70">
    <property type="entry name" value="SIGNALING PROTEIN YKOW"/>
    <property type="match status" value="1"/>
</dbReference>
<dbReference type="CDD" id="cd00130">
    <property type="entry name" value="PAS"/>
    <property type="match status" value="1"/>
</dbReference>
<dbReference type="PANTHER" id="PTHR33121">
    <property type="entry name" value="CYCLIC DI-GMP PHOSPHODIESTERASE PDEF"/>
    <property type="match status" value="1"/>
</dbReference>
<dbReference type="InterPro" id="IPR000160">
    <property type="entry name" value="GGDEF_dom"/>
</dbReference>
<evidence type="ECO:0000259" key="1">
    <source>
        <dbReference type="PROSITE" id="PS50112"/>
    </source>
</evidence>
<dbReference type="InterPro" id="IPR029787">
    <property type="entry name" value="Nucleotide_cyclase"/>
</dbReference>
<feature type="domain" description="GGDEF" evidence="4">
    <location>
        <begin position="180"/>
        <end position="319"/>
    </location>
</feature>
<name>A0ABS9P870_9GAMM</name>
<evidence type="ECO:0000259" key="2">
    <source>
        <dbReference type="PROSITE" id="PS50113"/>
    </source>
</evidence>
<dbReference type="InterPro" id="IPR050706">
    <property type="entry name" value="Cyclic-di-GMP_PDE-like"/>
</dbReference>
<evidence type="ECO:0000313" key="6">
    <source>
        <dbReference type="Proteomes" id="UP000814385"/>
    </source>
</evidence>
<dbReference type="CDD" id="cd01948">
    <property type="entry name" value="EAL"/>
    <property type="match status" value="1"/>
</dbReference>
<feature type="domain" description="PAS" evidence="1">
    <location>
        <begin position="35"/>
        <end position="81"/>
    </location>
</feature>
<dbReference type="PROSITE" id="PS50883">
    <property type="entry name" value="EAL"/>
    <property type="match status" value="1"/>
</dbReference>
<evidence type="ECO:0000313" key="5">
    <source>
        <dbReference type="EMBL" id="MCG6657976.1"/>
    </source>
</evidence>
<evidence type="ECO:0000259" key="3">
    <source>
        <dbReference type="PROSITE" id="PS50883"/>
    </source>
</evidence>
<dbReference type="SUPFAM" id="SSF141868">
    <property type="entry name" value="EAL domain-like"/>
    <property type="match status" value="1"/>
</dbReference>
<dbReference type="SUPFAM" id="SSF55785">
    <property type="entry name" value="PYP-like sensor domain (PAS domain)"/>
    <property type="match status" value="1"/>
</dbReference>
<dbReference type="EMBL" id="JABFUC010000006">
    <property type="protein sequence ID" value="MCG6657976.1"/>
    <property type="molecule type" value="Genomic_DNA"/>
</dbReference>
<dbReference type="RefSeq" id="WP_238977120.1">
    <property type="nucleotide sequence ID" value="NZ_JABFUC010000006.1"/>
</dbReference>
<feature type="domain" description="PAC" evidence="2">
    <location>
        <begin position="82"/>
        <end position="136"/>
    </location>
</feature>
<dbReference type="Pfam" id="PF13426">
    <property type="entry name" value="PAS_9"/>
    <property type="match status" value="1"/>
</dbReference>
<proteinExistence type="predicted"/>
<dbReference type="SMART" id="SM00267">
    <property type="entry name" value="GGDEF"/>
    <property type="match status" value="1"/>
</dbReference>
<dbReference type="SUPFAM" id="SSF55073">
    <property type="entry name" value="Nucleotide cyclase"/>
    <property type="match status" value="1"/>
</dbReference>
<dbReference type="NCBIfam" id="TIGR00229">
    <property type="entry name" value="sensory_box"/>
    <property type="match status" value="1"/>
</dbReference>
<gene>
    <name evidence="5" type="ORF">HOP52_09430</name>
</gene>
<comment type="caution">
    <text evidence="5">The sequence shown here is derived from an EMBL/GenBank/DDBJ whole genome shotgun (WGS) entry which is preliminary data.</text>
</comment>
<dbReference type="InterPro" id="IPR043128">
    <property type="entry name" value="Rev_trsase/Diguanyl_cyclase"/>
</dbReference>
<dbReference type="Pfam" id="PF00563">
    <property type="entry name" value="EAL"/>
    <property type="match status" value="1"/>
</dbReference>
<keyword evidence="6" id="KW-1185">Reference proteome</keyword>
<evidence type="ECO:0000259" key="4">
    <source>
        <dbReference type="PROSITE" id="PS50887"/>
    </source>
</evidence>
<protein>
    <submittedName>
        <fullName evidence="5">EAL domain-containing protein</fullName>
    </submittedName>
</protein>
<dbReference type="Proteomes" id="UP000814385">
    <property type="component" value="Unassembled WGS sequence"/>
</dbReference>
<dbReference type="InterPro" id="IPR035965">
    <property type="entry name" value="PAS-like_dom_sf"/>
</dbReference>
<dbReference type="Gene3D" id="3.30.70.270">
    <property type="match status" value="1"/>
</dbReference>
<reference evidence="5 6" key="1">
    <citation type="submission" date="2020-05" db="EMBL/GenBank/DDBJ databases">
        <title>Comparative genomic analysis of denitrifying bacteria from Halomonas genus.</title>
        <authorList>
            <person name="Wang L."/>
            <person name="Shao Z."/>
        </authorList>
    </citation>
    <scope>NUCLEOTIDE SEQUENCE [LARGE SCALE GENOMIC DNA]</scope>
    <source>
        <strain evidence="5 6">A4</strain>
    </source>
</reference>
<sequence>MAFSDGPRFLEAAIKKSDYSVVITTGELAPPGPVFVHANDAFTRMTGYTREELLGATPRILQGPDTDRAVLNRLKSNLRAGDSFEGRTWNYRKDGTPYLVEWTITRLRNDGEGADYFFSVQQEVTDLHPPQDRLEGQTRKLNVLLNSTGASHDPITGALNHRGMLLRLQRLIDETAAAHSVTGIVSLQFRRLDRIDQAFGVEAINQLLCDISERLESRLEATESLARSHAHTFAAVIPADAGAASDPDSHLMTRARALVAAVTETGFEVGGESLQIEVSAGIARAPTDGRHARELALLAEELTDGAANTDVDSIRWADHGIKETQRCEIKLEADLQRAVTERELVLFYQPVMDLDSGEAVGAEALARWPQPDGHAPIGPDRFIPLAEELGLMDELGEQVFENACRQLRRWQELPGNAAFWVSVNVAPSQLRDPTLVERFIAITQATGVSPACVKLEITESALEFGLDEVSHVIVELAAAGFPLALDDFGTGYSSLGRLIDMPFNLIKVDKVFIWQTPDGRGAGVVASLSQLSSHLQIDALGEGVETAAQEAFLRTLNYRYAQGFFYAKPMAAADFVAWAGWPAD</sequence>
<dbReference type="PROSITE" id="PS50887">
    <property type="entry name" value="GGDEF"/>
    <property type="match status" value="1"/>
</dbReference>
<dbReference type="InterPro" id="IPR035919">
    <property type="entry name" value="EAL_sf"/>
</dbReference>
<dbReference type="InterPro" id="IPR000014">
    <property type="entry name" value="PAS"/>
</dbReference>
<accession>A0ABS9P870</accession>
<dbReference type="InterPro" id="IPR001633">
    <property type="entry name" value="EAL_dom"/>
</dbReference>
<dbReference type="SMART" id="SM00052">
    <property type="entry name" value="EAL"/>
    <property type="match status" value="1"/>
</dbReference>
<organism evidence="5 6">
    <name type="scientific">Billgrantia campisalis</name>
    <dbReference type="NCBI Taxonomy" id="74661"/>
    <lineage>
        <taxon>Bacteria</taxon>
        <taxon>Pseudomonadati</taxon>
        <taxon>Pseudomonadota</taxon>
        <taxon>Gammaproteobacteria</taxon>
        <taxon>Oceanospirillales</taxon>
        <taxon>Halomonadaceae</taxon>
        <taxon>Billgrantia</taxon>
    </lineage>
</organism>
<dbReference type="Gene3D" id="3.30.450.20">
    <property type="entry name" value="PAS domain"/>
    <property type="match status" value="1"/>
</dbReference>
<feature type="domain" description="EAL" evidence="3">
    <location>
        <begin position="328"/>
        <end position="583"/>
    </location>
</feature>